<evidence type="ECO:0000313" key="2">
    <source>
        <dbReference type="EMBL" id="TQM16231.1"/>
    </source>
</evidence>
<protein>
    <submittedName>
        <fullName evidence="2">Rhodanese-related sulfurtransferase</fullName>
    </submittedName>
</protein>
<name>A0A543E3R6_9PSEU</name>
<dbReference type="SMART" id="SM00450">
    <property type="entry name" value="RHOD"/>
    <property type="match status" value="1"/>
</dbReference>
<dbReference type="GO" id="GO:0016740">
    <property type="term" value="F:transferase activity"/>
    <property type="evidence" value="ECO:0007669"/>
    <property type="project" value="UniProtKB-KW"/>
</dbReference>
<dbReference type="EMBL" id="VFPA01000001">
    <property type="protein sequence ID" value="TQM16231.1"/>
    <property type="molecule type" value="Genomic_DNA"/>
</dbReference>
<dbReference type="InterPro" id="IPR036873">
    <property type="entry name" value="Rhodanese-like_dom_sf"/>
</dbReference>
<dbReference type="PROSITE" id="PS50206">
    <property type="entry name" value="RHODANESE_3"/>
    <property type="match status" value="1"/>
</dbReference>
<dbReference type="RefSeq" id="WP_142053122.1">
    <property type="nucleotide sequence ID" value="NZ_VFPA01000001.1"/>
</dbReference>
<comment type="caution">
    <text evidence="2">The sequence shown here is derived from an EMBL/GenBank/DDBJ whole genome shotgun (WGS) entry which is preliminary data.</text>
</comment>
<dbReference type="SUPFAM" id="SSF52821">
    <property type="entry name" value="Rhodanese/Cell cycle control phosphatase"/>
    <property type="match status" value="1"/>
</dbReference>
<dbReference type="InterPro" id="IPR001763">
    <property type="entry name" value="Rhodanese-like_dom"/>
</dbReference>
<dbReference type="CDD" id="cd00158">
    <property type="entry name" value="RHOD"/>
    <property type="match status" value="1"/>
</dbReference>
<dbReference type="PANTHER" id="PTHR43031:SF17">
    <property type="entry name" value="SULFURTRANSFERASE YTWF-RELATED"/>
    <property type="match status" value="1"/>
</dbReference>
<accession>A0A543E3R6</accession>
<dbReference type="PANTHER" id="PTHR43031">
    <property type="entry name" value="FAD-DEPENDENT OXIDOREDUCTASE"/>
    <property type="match status" value="1"/>
</dbReference>
<organism evidence="2 3">
    <name type="scientific">Pseudonocardia kunmingensis</name>
    <dbReference type="NCBI Taxonomy" id="630975"/>
    <lineage>
        <taxon>Bacteria</taxon>
        <taxon>Bacillati</taxon>
        <taxon>Actinomycetota</taxon>
        <taxon>Actinomycetes</taxon>
        <taxon>Pseudonocardiales</taxon>
        <taxon>Pseudonocardiaceae</taxon>
        <taxon>Pseudonocardia</taxon>
    </lineage>
</organism>
<dbReference type="AlphaFoldDB" id="A0A543E3R6"/>
<dbReference type="Gene3D" id="3.40.250.10">
    <property type="entry name" value="Rhodanese-like domain"/>
    <property type="match status" value="1"/>
</dbReference>
<dbReference type="Proteomes" id="UP000315677">
    <property type="component" value="Unassembled WGS sequence"/>
</dbReference>
<dbReference type="InterPro" id="IPR050229">
    <property type="entry name" value="GlpE_sulfurtransferase"/>
</dbReference>
<reference evidence="2 3" key="1">
    <citation type="submission" date="2019-06" db="EMBL/GenBank/DDBJ databases">
        <title>Sequencing the genomes of 1000 actinobacteria strains.</title>
        <authorList>
            <person name="Klenk H.-P."/>
        </authorList>
    </citation>
    <scope>NUCLEOTIDE SEQUENCE [LARGE SCALE GENOMIC DNA]</scope>
    <source>
        <strain evidence="2 3">DSM 45301</strain>
    </source>
</reference>
<evidence type="ECO:0000313" key="3">
    <source>
        <dbReference type="Proteomes" id="UP000315677"/>
    </source>
</evidence>
<gene>
    <name evidence="2" type="ORF">FB558_3039</name>
</gene>
<dbReference type="Pfam" id="PF00581">
    <property type="entry name" value="Rhodanese"/>
    <property type="match status" value="1"/>
</dbReference>
<feature type="domain" description="Rhodanese" evidence="1">
    <location>
        <begin position="14"/>
        <end position="101"/>
    </location>
</feature>
<proteinExistence type="predicted"/>
<dbReference type="OrthoDB" id="9800872at2"/>
<keyword evidence="2" id="KW-0808">Transferase</keyword>
<evidence type="ECO:0000259" key="1">
    <source>
        <dbReference type="PROSITE" id="PS50206"/>
    </source>
</evidence>
<keyword evidence="3" id="KW-1185">Reference proteome</keyword>
<sequence length="110" mass="11284">MTGPAVPVVSVAQLPADAALLDVRESDEWAAGHAPGASHLPMSELAGRIHELPDEDPLYVVCRSGGRSARVVAYLAGQGYPAVNVEGGMLAWAGQGREVVADGGAEPQIV</sequence>